<name>A0AAW2YWK3_9EUKA</name>
<dbReference type="AlphaFoldDB" id="A0AAW2YWK3"/>
<organism evidence="2 3">
    <name type="scientific">Acrasis kona</name>
    <dbReference type="NCBI Taxonomy" id="1008807"/>
    <lineage>
        <taxon>Eukaryota</taxon>
        <taxon>Discoba</taxon>
        <taxon>Heterolobosea</taxon>
        <taxon>Tetramitia</taxon>
        <taxon>Eutetramitia</taxon>
        <taxon>Acrasidae</taxon>
        <taxon>Acrasis</taxon>
    </lineage>
</organism>
<gene>
    <name evidence="2" type="ORF">AKO1_011375</name>
</gene>
<dbReference type="Proteomes" id="UP001431209">
    <property type="component" value="Unassembled WGS sequence"/>
</dbReference>
<proteinExistence type="predicted"/>
<accession>A0AAW2YWK3</accession>
<feature type="region of interest" description="Disordered" evidence="1">
    <location>
        <begin position="95"/>
        <end position="131"/>
    </location>
</feature>
<evidence type="ECO:0000313" key="2">
    <source>
        <dbReference type="EMBL" id="KAL0481862.1"/>
    </source>
</evidence>
<evidence type="ECO:0000313" key="3">
    <source>
        <dbReference type="Proteomes" id="UP001431209"/>
    </source>
</evidence>
<feature type="compositionally biased region" description="Basic and acidic residues" evidence="1">
    <location>
        <begin position="96"/>
        <end position="105"/>
    </location>
</feature>
<keyword evidence="3" id="KW-1185">Reference proteome</keyword>
<dbReference type="EMBL" id="JAOPGA020000797">
    <property type="protein sequence ID" value="KAL0481862.1"/>
    <property type="molecule type" value="Genomic_DNA"/>
</dbReference>
<sequence length="131" mass="15489">MFEHQVEGRLRGGNSDSVANERFINKHGAADRRDRRKRKKHLDRMDEISNQLTTPYAPHHAGAKEDQVKFQKLENPKSMFNADRMNNRRTLADAYEMTKRTRRNDDDSDDEDVDLESREDVHEENTDLIEY</sequence>
<comment type="caution">
    <text evidence="2">The sequence shown here is derived from an EMBL/GenBank/DDBJ whole genome shotgun (WGS) entry which is preliminary data.</text>
</comment>
<feature type="compositionally biased region" description="Basic and acidic residues" evidence="1">
    <location>
        <begin position="1"/>
        <end position="10"/>
    </location>
</feature>
<reference evidence="2 3" key="1">
    <citation type="submission" date="2024-03" db="EMBL/GenBank/DDBJ databases">
        <title>The Acrasis kona genome and developmental transcriptomes reveal deep origins of eukaryotic multicellular pathways.</title>
        <authorList>
            <person name="Sheikh S."/>
            <person name="Fu C.-J."/>
            <person name="Brown M.W."/>
            <person name="Baldauf S.L."/>
        </authorList>
    </citation>
    <scope>NUCLEOTIDE SEQUENCE [LARGE SCALE GENOMIC DNA]</scope>
    <source>
        <strain evidence="2 3">ATCC MYA-3509</strain>
    </source>
</reference>
<feature type="compositionally biased region" description="Basic and acidic residues" evidence="1">
    <location>
        <begin position="115"/>
        <end position="125"/>
    </location>
</feature>
<feature type="region of interest" description="Disordered" evidence="1">
    <location>
        <begin position="1"/>
        <end position="65"/>
    </location>
</feature>
<protein>
    <submittedName>
        <fullName evidence="2">Ribonuclease</fullName>
    </submittedName>
</protein>
<evidence type="ECO:0000256" key="1">
    <source>
        <dbReference type="SAM" id="MobiDB-lite"/>
    </source>
</evidence>